<accession>A0A8X7WJM5</accession>
<dbReference type="AlphaFoldDB" id="A0A8X7WJM5"/>
<sequence>MSEFLVVISSTSLSDLKIKHGKSIAEIMGDSSNPEDVLSLSNGRSDNGRTIIPERPLALQPSKDSTPSENKTEDKSVPSAVQPAPDVNLPVQPVSSPTGEGSGMELDELWKVVAGGDSKETDVQKNPNRREKEINIPISSNHTVLAALLKNPDLVYALTSGKPSGARYERVRTKVIRNPFSRQNQVGAPVARMSTRLPVASMQWQPSNEQSISLHIPSAYNSLTLPHTERQQQPPRLVYTNSYPVREPVGQMGTAASVSWRSQNS</sequence>
<protein>
    <submittedName>
        <fullName evidence="2">Uncharacterized protein</fullName>
    </submittedName>
</protein>
<feature type="compositionally biased region" description="Polar residues" evidence="1">
    <location>
        <begin position="30"/>
        <end position="45"/>
    </location>
</feature>
<evidence type="ECO:0000313" key="3">
    <source>
        <dbReference type="Proteomes" id="UP000886595"/>
    </source>
</evidence>
<evidence type="ECO:0000256" key="1">
    <source>
        <dbReference type="SAM" id="MobiDB-lite"/>
    </source>
</evidence>
<organism evidence="2 3">
    <name type="scientific">Brassica carinata</name>
    <name type="common">Ethiopian mustard</name>
    <name type="synonym">Abyssinian cabbage</name>
    <dbReference type="NCBI Taxonomy" id="52824"/>
    <lineage>
        <taxon>Eukaryota</taxon>
        <taxon>Viridiplantae</taxon>
        <taxon>Streptophyta</taxon>
        <taxon>Embryophyta</taxon>
        <taxon>Tracheophyta</taxon>
        <taxon>Spermatophyta</taxon>
        <taxon>Magnoliopsida</taxon>
        <taxon>eudicotyledons</taxon>
        <taxon>Gunneridae</taxon>
        <taxon>Pentapetalae</taxon>
        <taxon>rosids</taxon>
        <taxon>malvids</taxon>
        <taxon>Brassicales</taxon>
        <taxon>Brassicaceae</taxon>
        <taxon>Brassiceae</taxon>
        <taxon>Brassica</taxon>
    </lineage>
</organism>
<evidence type="ECO:0000313" key="2">
    <source>
        <dbReference type="EMBL" id="KAG2330851.1"/>
    </source>
</evidence>
<keyword evidence="3" id="KW-1185">Reference proteome</keyword>
<gene>
    <name evidence="2" type="ORF">Bca52824_002031</name>
</gene>
<dbReference type="Proteomes" id="UP000886595">
    <property type="component" value="Unassembled WGS sequence"/>
</dbReference>
<name>A0A8X7WJM5_BRACI</name>
<dbReference type="EMBL" id="JAAMPC010000001">
    <property type="protein sequence ID" value="KAG2330851.1"/>
    <property type="molecule type" value="Genomic_DNA"/>
</dbReference>
<feature type="region of interest" description="Disordered" evidence="1">
    <location>
        <begin position="27"/>
        <end position="103"/>
    </location>
</feature>
<proteinExistence type="predicted"/>
<reference evidence="2 3" key="1">
    <citation type="submission" date="2020-02" db="EMBL/GenBank/DDBJ databases">
        <authorList>
            <person name="Ma Q."/>
            <person name="Huang Y."/>
            <person name="Song X."/>
            <person name="Pei D."/>
        </authorList>
    </citation>
    <scope>NUCLEOTIDE SEQUENCE [LARGE SCALE GENOMIC DNA]</scope>
    <source>
        <strain evidence="2">Sxm20200214</strain>
        <tissue evidence="2">Leaf</tissue>
    </source>
</reference>
<comment type="caution">
    <text evidence="2">The sequence shown here is derived from an EMBL/GenBank/DDBJ whole genome shotgun (WGS) entry which is preliminary data.</text>
</comment>